<name>A0A511WZY4_9BACI</name>
<dbReference type="GO" id="GO:0000105">
    <property type="term" value="P:L-histidine biosynthetic process"/>
    <property type="evidence" value="ECO:0007669"/>
    <property type="project" value="UniProtKB-UniRule"/>
</dbReference>
<feature type="domain" description="Glutamine amidotransferase" evidence="12">
    <location>
        <begin position="4"/>
        <end position="194"/>
    </location>
</feature>
<evidence type="ECO:0000256" key="10">
    <source>
        <dbReference type="HAMAP-Rule" id="MF_00278"/>
    </source>
</evidence>
<dbReference type="OrthoDB" id="9807137at2"/>
<dbReference type="SUPFAM" id="SSF52317">
    <property type="entry name" value="Class I glutamine amidotransferase-like"/>
    <property type="match status" value="1"/>
</dbReference>
<keyword evidence="14" id="KW-1185">Reference proteome</keyword>
<dbReference type="InterPro" id="IPR010139">
    <property type="entry name" value="Imidazole-glycPsynth_HisH"/>
</dbReference>
<keyword evidence="5 10" id="KW-0315">Glutamine amidotransferase</keyword>
<feature type="active site" evidence="10 11">
    <location>
        <position position="180"/>
    </location>
</feature>
<evidence type="ECO:0000256" key="5">
    <source>
        <dbReference type="ARBA" id="ARBA00022962"/>
    </source>
</evidence>
<dbReference type="GO" id="GO:0016829">
    <property type="term" value="F:lyase activity"/>
    <property type="evidence" value="ECO:0007669"/>
    <property type="project" value="UniProtKB-KW"/>
</dbReference>
<dbReference type="STRING" id="442899.SAMN05720591_10457"/>
<comment type="catalytic activity">
    <reaction evidence="9 10">
        <text>L-glutamine + H2O = L-glutamate + NH4(+)</text>
        <dbReference type="Rhea" id="RHEA:15889"/>
        <dbReference type="ChEBI" id="CHEBI:15377"/>
        <dbReference type="ChEBI" id="CHEBI:28938"/>
        <dbReference type="ChEBI" id="CHEBI:29985"/>
        <dbReference type="ChEBI" id="CHEBI:58359"/>
        <dbReference type="EC" id="3.5.1.2"/>
    </reaction>
</comment>
<proteinExistence type="inferred from homology"/>
<comment type="pathway">
    <text evidence="1 10">Amino-acid biosynthesis; L-histidine biosynthesis; L-histidine from 5-phospho-alpha-D-ribose 1-diphosphate: step 5/9.</text>
</comment>
<evidence type="ECO:0000259" key="12">
    <source>
        <dbReference type="Pfam" id="PF00117"/>
    </source>
</evidence>
<dbReference type="UniPathway" id="UPA00031">
    <property type="reaction ID" value="UER00010"/>
</dbReference>
<keyword evidence="7 10" id="KW-0456">Lyase</keyword>
<reference evidence="13 14" key="1">
    <citation type="submission" date="2019-07" db="EMBL/GenBank/DDBJ databases">
        <title>Whole genome shotgun sequence of Halolactibacillus alkaliphilus NBRC 103919.</title>
        <authorList>
            <person name="Hosoyama A."/>
            <person name="Uohara A."/>
            <person name="Ohji S."/>
            <person name="Ichikawa N."/>
        </authorList>
    </citation>
    <scope>NUCLEOTIDE SEQUENCE [LARGE SCALE GENOMIC DNA]</scope>
    <source>
        <strain evidence="13 14">NBRC 103919</strain>
    </source>
</reference>
<evidence type="ECO:0000256" key="11">
    <source>
        <dbReference type="PIRSR" id="PIRSR000495-1"/>
    </source>
</evidence>
<evidence type="ECO:0000256" key="9">
    <source>
        <dbReference type="ARBA" id="ARBA00049534"/>
    </source>
</evidence>
<dbReference type="PIRSF" id="PIRSF000495">
    <property type="entry name" value="Amidotransf_hisH"/>
    <property type="match status" value="1"/>
</dbReference>
<dbReference type="EMBL" id="BJYE01000006">
    <property type="protein sequence ID" value="GEN56249.1"/>
    <property type="molecule type" value="Genomic_DNA"/>
</dbReference>
<protein>
    <recommendedName>
        <fullName evidence="10">Imidazole glycerol phosphate synthase subunit HisH</fullName>
        <ecNumber evidence="10">4.3.2.10</ecNumber>
    </recommendedName>
    <alternativeName>
        <fullName evidence="10">IGP synthase glutaminase subunit</fullName>
        <ecNumber evidence="10">3.5.1.2</ecNumber>
    </alternativeName>
    <alternativeName>
        <fullName evidence="10">IGP synthase subunit HisH</fullName>
    </alternativeName>
    <alternativeName>
        <fullName evidence="10">ImGP synthase subunit HisH</fullName>
        <shortName evidence="10">IGPS subunit HisH</shortName>
    </alternativeName>
</protein>
<keyword evidence="3 10" id="KW-0028">Amino-acid biosynthesis</keyword>
<dbReference type="PANTHER" id="PTHR42701:SF1">
    <property type="entry name" value="IMIDAZOLE GLYCEROL PHOSPHATE SYNTHASE SUBUNIT HISH"/>
    <property type="match status" value="1"/>
</dbReference>
<dbReference type="Proteomes" id="UP000321400">
    <property type="component" value="Unassembled WGS sequence"/>
</dbReference>
<dbReference type="HAMAP" id="MF_00278">
    <property type="entry name" value="HisH"/>
    <property type="match status" value="1"/>
</dbReference>
<evidence type="ECO:0000256" key="6">
    <source>
        <dbReference type="ARBA" id="ARBA00023102"/>
    </source>
</evidence>
<dbReference type="PANTHER" id="PTHR42701">
    <property type="entry name" value="IMIDAZOLE GLYCEROL PHOSPHATE SYNTHASE SUBUNIT HISH"/>
    <property type="match status" value="1"/>
</dbReference>
<dbReference type="RefSeq" id="WP_089800044.1">
    <property type="nucleotide sequence ID" value="NZ_BJYE01000006.1"/>
</dbReference>
<dbReference type="AlphaFoldDB" id="A0A511WZY4"/>
<dbReference type="CDD" id="cd01748">
    <property type="entry name" value="GATase1_IGP_Synthase"/>
    <property type="match status" value="1"/>
</dbReference>
<comment type="subunit">
    <text evidence="2 10">Heterodimer of HisH and HisF.</text>
</comment>
<comment type="catalytic activity">
    <reaction evidence="8 10">
        <text>5-[(5-phospho-1-deoxy-D-ribulos-1-ylimino)methylamino]-1-(5-phospho-beta-D-ribosyl)imidazole-4-carboxamide + L-glutamine = D-erythro-1-(imidazol-4-yl)glycerol 3-phosphate + 5-amino-1-(5-phospho-beta-D-ribosyl)imidazole-4-carboxamide + L-glutamate + H(+)</text>
        <dbReference type="Rhea" id="RHEA:24793"/>
        <dbReference type="ChEBI" id="CHEBI:15378"/>
        <dbReference type="ChEBI" id="CHEBI:29985"/>
        <dbReference type="ChEBI" id="CHEBI:58278"/>
        <dbReference type="ChEBI" id="CHEBI:58359"/>
        <dbReference type="ChEBI" id="CHEBI:58475"/>
        <dbReference type="ChEBI" id="CHEBI:58525"/>
        <dbReference type="EC" id="4.3.2.10"/>
    </reaction>
</comment>
<feature type="active site" description="Nucleophile" evidence="10 11">
    <location>
        <position position="78"/>
    </location>
</feature>
<organism evidence="13 14">
    <name type="scientific">Halolactibacillus alkaliphilus</name>
    <dbReference type="NCBI Taxonomy" id="442899"/>
    <lineage>
        <taxon>Bacteria</taxon>
        <taxon>Bacillati</taxon>
        <taxon>Bacillota</taxon>
        <taxon>Bacilli</taxon>
        <taxon>Bacillales</taxon>
        <taxon>Bacillaceae</taxon>
        <taxon>Halolactibacillus</taxon>
    </lineage>
</organism>
<comment type="subcellular location">
    <subcellularLocation>
        <location evidence="10">Cytoplasm</location>
    </subcellularLocation>
</comment>
<accession>A0A511WZY4</accession>
<dbReference type="GO" id="GO:0004359">
    <property type="term" value="F:glutaminase activity"/>
    <property type="evidence" value="ECO:0007669"/>
    <property type="project" value="UniProtKB-EC"/>
</dbReference>
<dbReference type="NCBIfam" id="TIGR01855">
    <property type="entry name" value="IMP_synth_hisH"/>
    <property type="match status" value="1"/>
</dbReference>
<evidence type="ECO:0000256" key="7">
    <source>
        <dbReference type="ARBA" id="ARBA00023239"/>
    </source>
</evidence>
<evidence type="ECO:0000256" key="1">
    <source>
        <dbReference type="ARBA" id="ARBA00005091"/>
    </source>
</evidence>
<dbReference type="Pfam" id="PF00117">
    <property type="entry name" value="GATase"/>
    <property type="match status" value="1"/>
</dbReference>
<evidence type="ECO:0000256" key="2">
    <source>
        <dbReference type="ARBA" id="ARBA00011152"/>
    </source>
</evidence>
<feature type="active site" evidence="10 11">
    <location>
        <position position="178"/>
    </location>
</feature>
<dbReference type="PROSITE" id="PS51273">
    <property type="entry name" value="GATASE_TYPE_1"/>
    <property type="match status" value="1"/>
</dbReference>
<comment type="function">
    <text evidence="10">IGPS catalyzes the conversion of PRFAR and glutamine to IGP, AICAR and glutamate. The HisH subunit catalyzes the hydrolysis of glutamine to glutamate and ammonia as part of the synthesis of IGP and AICAR. The resulting ammonia molecule is channeled to the active site of HisF.</text>
</comment>
<comment type="caution">
    <text evidence="13">The sequence shown here is derived from an EMBL/GenBank/DDBJ whole genome shotgun (WGS) entry which is preliminary data.</text>
</comment>
<dbReference type="GO" id="GO:0005737">
    <property type="term" value="C:cytoplasm"/>
    <property type="evidence" value="ECO:0007669"/>
    <property type="project" value="UniProtKB-SubCell"/>
</dbReference>
<dbReference type="InterPro" id="IPR029062">
    <property type="entry name" value="Class_I_gatase-like"/>
</dbReference>
<evidence type="ECO:0000313" key="13">
    <source>
        <dbReference type="EMBL" id="GEN56249.1"/>
    </source>
</evidence>
<evidence type="ECO:0000313" key="14">
    <source>
        <dbReference type="Proteomes" id="UP000321400"/>
    </source>
</evidence>
<keyword evidence="4 10" id="KW-0378">Hydrolase</keyword>
<gene>
    <name evidence="10 13" type="primary">hisH</name>
    <name evidence="13" type="ORF">HAL01_07130</name>
</gene>
<keyword evidence="6 10" id="KW-0368">Histidine biosynthesis</keyword>
<evidence type="ECO:0000256" key="3">
    <source>
        <dbReference type="ARBA" id="ARBA00022605"/>
    </source>
</evidence>
<dbReference type="EC" id="4.3.2.10" evidence="10"/>
<keyword evidence="10" id="KW-0963">Cytoplasm</keyword>
<dbReference type="Gene3D" id="3.40.50.880">
    <property type="match status" value="1"/>
</dbReference>
<dbReference type="GO" id="GO:0000107">
    <property type="term" value="F:imidazoleglycerol-phosphate synthase activity"/>
    <property type="evidence" value="ECO:0007669"/>
    <property type="project" value="UniProtKB-UniRule"/>
</dbReference>
<dbReference type="EC" id="3.5.1.2" evidence="10"/>
<evidence type="ECO:0000256" key="8">
    <source>
        <dbReference type="ARBA" id="ARBA00047838"/>
    </source>
</evidence>
<dbReference type="InterPro" id="IPR017926">
    <property type="entry name" value="GATASE"/>
</dbReference>
<sequence>MIAIVDYGMGNVLSVRHAFEHLNQTVIVTDKPEELRKASHIILPGVGSFQAAMEEIHARNLYDLLIELAQTKPFLGICLGMQLLFTEGTEGKHTEGLDLIPGTIRKIKTDYILPHVGWNQLMISNQHKAFKQYEQAFVYFVHTYQAETDDKYIVAKSTYGEDITAIVRKDNIFGIQFHPEKSAKIGSSIIQTFLNEVTK</sequence>
<evidence type="ECO:0000256" key="4">
    <source>
        <dbReference type="ARBA" id="ARBA00022801"/>
    </source>
</evidence>